<organism evidence="1 2">
    <name type="scientific">Punica granatum</name>
    <name type="common">Pomegranate</name>
    <dbReference type="NCBI Taxonomy" id="22663"/>
    <lineage>
        <taxon>Eukaryota</taxon>
        <taxon>Viridiplantae</taxon>
        <taxon>Streptophyta</taxon>
        <taxon>Embryophyta</taxon>
        <taxon>Tracheophyta</taxon>
        <taxon>Spermatophyta</taxon>
        <taxon>Magnoliopsida</taxon>
        <taxon>eudicotyledons</taxon>
        <taxon>Gunneridae</taxon>
        <taxon>Pentapetalae</taxon>
        <taxon>rosids</taxon>
        <taxon>malvids</taxon>
        <taxon>Myrtales</taxon>
        <taxon>Lythraceae</taxon>
        <taxon>Punica</taxon>
    </lineage>
</organism>
<evidence type="ECO:0000313" key="2">
    <source>
        <dbReference type="Proteomes" id="UP000233551"/>
    </source>
</evidence>
<dbReference type="Proteomes" id="UP000233551">
    <property type="component" value="Unassembled WGS sequence"/>
</dbReference>
<dbReference type="EMBL" id="PGOL01000111">
    <property type="protein sequence ID" value="PKI76662.1"/>
    <property type="molecule type" value="Genomic_DNA"/>
</dbReference>
<accession>A0A2I0L7I6</accession>
<comment type="caution">
    <text evidence="1">The sequence shown here is derived from an EMBL/GenBank/DDBJ whole genome shotgun (WGS) entry which is preliminary data.</text>
</comment>
<gene>
    <name evidence="1" type="ORF">CRG98_002971</name>
</gene>
<dbReference type="AlphaFoldDB" id="A0A2I0L7I6"/>
<proteinExistence type="predicted"/>
<protein>
    <submittedName>
        <fullName evidence="1">Uncharacterized protein</fullName>
    </submittedName>
</protein>
<sequence>MSTPRAKTSSMVKIATTKSVWVPKTPKSTPRAKASSMAKIATTKSVWVPKTPKSTSTLVAPHKTMASEGSLVLNFKAAKSMGVVTQRIVIFDEMIRNPYISNMSLLLLQFYSQGAEAVQFRRCLALSKKSTRASYSYAPVVVAKLGGVTKMQPYHPMDTLAWKSQTS</sequence>
<reference evidence="1 2" key="1">
    <citation type="submission" date="2017-11" db="EMBL/GenBank/DDBJ databases">
        <title>De-novo sequencing of pomegranate (Punica granatum L.) genome.</title>
        <authorList>
            <person name="Akparov Z."/>
            <person name="Amiraslanov A."/>
            <person name="Hajiyeva S."/>
            <person name="Abbasov M."/>
            <person name="Kaur K."/>
            <person name="Hamwieh A."/>
            <person name="Solovyev V."/>
            <person name="Salamov A."/>
            <person name="Braich B."/>
            <person name="Kosarev P."/>
            <person name="Mahmoud A."/>
            <person name="Hajiyev E."/>
            <person name="Babayeva S."/>
            <person name="Izzatullayeva V."/>
            <person name="Mammadov A."/>
            <person name="Mammadov A."/>
            <person name="Sharifova S."/>
            <person name="Ojaghi J."/>
            <person name="Eynullazada K."/>
            <person name="Bayramov B."/>
            <person name="Abdulazimova A."/>
            <person name="Shahmuradov I."/>
        </authorList>
    </citation>
    <scope>NUCLEOTIDE SEQUENCE [LARGE SCALE GENOMIC DNA]</scope>
    <source>
        <strain evidence="2">cv. AG2017</strain>
        <tissue evidence="1">Leaf</tissue>
    </source>
</reference>
<name>A0A2I0L7I6_PUNGR</name>
<keyword evidence="2" id="KW-1185">Reference proteome</keyword>
<evidence type="ECO:0000313" key="1">
    <source>
        <dbReference type="EMBL" id="PKI76662.1"/>
    </source>
</evidence>